<feature type="domain" description="Amidase" evidence="1">
    <location>
        <begin position="89"/>
        <end position="519"/>
    </location>
</feature>
<dbReference type="NCBIfam" id="NF005686">
    <property type="entry name" value="PRK07486.1"/>
    <property type="match status" value="1"/>
</dbReference>
<dbReference type="OrthoDB" id="8576090at2"/>
<proteinExistence type="predicted"/>
<dbReference type="Gene3D" id="3.90.1300.10">
    <property type="entry name" value="Amidase signature (AS) domain"/>
    <property type="match status" value="1"/>
</dbReference>
<dbReference type="PANTHER" id="PTHR11895">
    <property type="entry name" value="TRANSAMIDASE"/>
    <property type="match status" value="1"/>
</dbReference>
<dbReference type="InterPro" id="IPR023631">
    <property type="entry name" value="Amidase_dom"/>
</dbReference>
<dbReference type="Proteomes" id="UP000414233">
    <property type="component" value="Unassembled WGS sequence"/>
</dbReference>
<organism evidence="2 3">
    <name type="scientific">Pandoraea terrae</name>
    <dbReference type="NCBI Taxonomy" id="1537710"/>
    <lineage>
        <taxon>Bacteria</taxon>
        <taxon>Pseudomonadati</taxon>
        <taxon>Pseudomonadota</taxon>
        <taxon>Betaproteobacteria</taxon>
        <taxon>Burkholderiales</taxon>
        <taxon>Burkholderiaceae</taxon>
        <taxon>Pandoraea</taxon>
    </lineage>
</organism>
<dbReference type="EC" id="3.5.1.4" evidence="2"/>
<dbReference type="SUPFAM" id="SSF75304">
    <property type="entry name" value="Amidase signature (AS) enzymes"/>
    <property type="match status" value="1"/>
</dbReference>
<dbReference type="Pfam" id="PF01425">
    <property type="entry name" value="Amidase"/>
    <property type="match status" value="1"/>
</dbReference>
<name>A0A5E4T161_9BURK</name>
<sequence>MKEETRSGNGLQTNECSEGRRQFLVKGGAISGTMLGAAAFAGVPGLVASSNAGAATATPTGAASSDIVSMDAVTLSRAIKARKVSCRETMAAYLAHIERINPKVNAIVALQDGDALLKQADARDRELARGEYMGWMHGMPHAVKDLAATAGIRTTYGSPLFKDNVPKHDDIFVERIKRQGAILIGKTNTPEFGLGSNSYNPVYGTTLNAYDQTRIAGGSSGGAAVSLALHLVPVADGSDMMGSLRNPAAYNNVYGFRPSAGCVPSGPSDELFLGDLSTNGAMGRTVTDLATLLSTQAGYDPRAPLSIQQDPARFAEPLKRDFRGTRVGWLGDLHGYLTMEAGVLDLCRSSLKNFEAIGCKVEDADLNFSPQRLWQTWLTLRHASVAGSKGDAYKDPAKRALMKPELIWEIEGGLKLSVQDYFKASADRSAWYNAVNDLFKRYDYLLLPTAQVFPFDAKTHWPASIAGKTMDTYHRWMEVVTPVSLAGCPAMSVPVGFGAQGLPMGVQIIGKRQADLAVLQLSYAYEQATQWVQRRPPALLRA</sequence>
<accession>A0A5E4T161</accession>
<dbReference type="InterPro" id="IPR000120">
    <property type="entry name" value="Amidase"/>
</dbReference>
<reference evidence="2 3" key="1">
    <citation type="submission" date="2019-08" db="EMBL/GenBank/DDBJ databases">
        <authorList>
            <person name="Peeters C."/>
        </authorList>
    </citation>
    <scope>NUCLEOTIDE SEQUENCE [LARGE SCALE GENOMIC DNA]</scope>
    <source>
        <strain evidence="2 3">LMG 30175</strain>
    </source>
</reference>
<evidence type="ECO:0000259" key="1">
    <source>
        <dbReference type="Pfam" id="PF01425"/>
    </source>
</evidence>
<keyword evidence="3" id="KW-1185">Reference proteome</keyword>
<dbReference type="EMBL" id="CABPRZ010000003">
    <property type="protein sequence ID" value="VVD81181.1"/>
    <property type="molecule type" value="Genomic_DNA"/>
</dbReference>
<keyword evidence="2" id="KW-0378">Hydrolase</keyword>
<gene>
    <name evidence="2" type="ORF">PTE30175_01070</name>
</gene>
<dbReference type="AlphaFoldDB" id="A0A5E4T161"/>
<dbReference type="PROSITE" id="PS51318">
    <property type="entry name" value="TAT"/>
    <property type="match status" value="1"/>
</dbReference>
<dbReference type="InterPro" id="IPR036928">
    <property type="entry name" value="AS_sf"/>
</dbReference>
<dbReference type="PANTHER" id="PTHR11895:SF76">
    <property type="entry name" value="INDOLEACETAMIDE HYDROLASE"/>
    <property type="match status" value="1"/>
</dbReference>
<dbReference type="GO" id="GO:0004040">
    <property type="term" value="F:amidase activity"/>
    <property type="evidence" value="ECO:0007669"/>
    <property type="project" value="UniProtKB-EC"/>
</dbReference>
<evidence type="ECO:0000313" key="3">
    <source>
        <dbReference type="Proteomes" id="UP000414233"/>
    </source>
</evidence>
<protein>
    <submittedName>
        <fullName evidence="2">Amidase</fullName>
        <ecNumber evidence="2">3.5.1.4</ecNumber>
    </submittedName>
</protein>
<dbReference type="RefSeq" id="WP_150696002.1">
    <property type="nucleotide sequence ID" value="NZ_CABPRZ010000003.1"/>
</dbReference>
<evidence type="ECO:0000313" key="2">
    <source>
        <dbReference type="EMBL" id="VVD81181.1"/>
    </source>
</evidence>
<dbReference type="InterPro" id="IPR006311">
    <property type="entry name" value="TAT_signal"/>
</dbReference>